<keyword evidence="1 4" id="KW-0378">Hydrolase</keyword>
<feature type="region of interest" description="Disordered" evidence="2">
    <location>
        <begin position="133"/>
        <end position="164"/>
    </location>
</feature>
<dbReference type="PANTHER" id="PTHR43798">
    <property type="entry name" value="MONOACYLGLYCEROL LIPASE"/>
    <property type="match status" value="1"/>
</dbReference>
<dbReference type="Proteomes" id="UP001212821">
    <property type="component" value="Chromosome"/>
</dbReference>
<keyword evidence="5" id="KW-1185">Reference proteome</keyword>
<organism evidence="4 5">
    <name type="scientific">Kitasatospora cathayae</name>
    <dbReference type="NCBI Taxonomy" id="3004092"/>
    <lineage>
        <taxon>Bacteria</taxon>
        <taxon>Bacillati</taxon>
        <taxon>Actinomycetota</taxon>
        <taxon>Actinomycetes</taxon>
        <taxon>Kitasatosporales</taxon>
        <taxon>Streptomycetaceae</taxon>
        <taxon>Kitasatospora</taxon>
    </lineage>
</organism>
<evidence type="ECO:0000313" key="5">
    <source>
        <dbReference type="Proteomes" id="UP001212821"/>
    </source>
</evidence>
<reference evidence="5" key="1">
    <citation type="submission" date="2022-12" db="EMBL/GenBank/DDBJ databases">
        <authorList>
            <person name="Mo P."/>
        </authorList>
    </citation>
    <scope>NUCLEOTIDE SEQUENCE [LARGE SCALE GENOMIC DNA]</scope>
    <source>
        <strain evidence="5">HUAS 3-15</strain>
    </source>
</reference>
<dbReference type="InterPro" id="IPR000073">
    <property type="entry name" value="AB_hydrolase_1"/>
</dbReference>
<evidence type="ECO:0000313" key="4">
    <source>
        <dbReference type="EMBL" id="WBP90337.1"/>
    </source>
</evidence>
<dbReference type="InterPro" id="IPR050266">
    <property type="entry name" value="AB_hydrolase_sf"/>
</dbReference>
<evidence type="ECO:0000256" key="1">
    <source>
        <dbReference type="ARBA" id="ARBA00022801"/>
    </source>
</evidence>
<name>A0ABY7QCJ9_9ACTN</name>
<dbReference type="RefSeq" id="WP_270149051.1">
    <property type="nucleotide sequence ID" value="NZ_CP115450.1"/>
</dbReference>
<sequence length="261" mass="27224">MTTPTPTGRQVLLRPGVTLAVRESGHGAPVLLLHGGPGPDSLTPLAEHLANRHRVLLPVHPGWDDTRRVPELTTVGDLAEAYLALIRQLDAHPTAVVGSSFGGWIAAEMALRDTGRHLDRLVLMNAIGPAVPGHPLSVPGPPTGPSGNAAVRPTGDSESEAPRRISSPAGLAALRTYTGPTMQDEGLLGRLKDAGRPVLVVWGEDDTVVSPDYGRTYAAAFPDARFVPIPGGGHLPIREQPAATFAAIDGFLDALAAPNTP</sequence>
<dbReference type="PANTHER" id="PTHR43798:SF31">
    <property type="entry name" value="AB HYDROLASE SUPERFAMILY PROTEIN YCLE"/>
    <property type="match status" value="1"/>
</dbReference>
<dbReference type="InterPro" id="IPR029058">
    <property type="entry name" value="AB_hydrolase_fold"/>
</dbReference>
<gene>
    <name evidence="4" type="ORF">O1G21_33740</name>
</gene>
<dbReference type="EMBL" id="CP115450">
    <property type="protein sequence ID" value="WBP90337.1"/>
    <property type="molecule type" value="Genomic_DNA"/>
</dbReference>
<dbReference type="Gene3D" id="3.40.50.1820">
    <property type="entry name" value="alpha/beta hydrolase"/>
    <property type="match status" value="1"/>
</dbReference>
<protein>
    <submittedName>
        <fullName evidence="4">Alpha/beta hydrolase</fullName>
    </submittedName>
</protein>
<dbReference type="GO" id="GO:0016787">
    <property type="term" value="F:hydrolase activity"/>
    <property type="evidence" value="ECO:0007669"/>
    <property type="project" value="UniProtKB-KW"/>
</dbReference>
<dbReference type="Pfam" id="PF12697">
    <property type="entry name" value="Abhydrolase_6"/>
    <property type="match status" value="1"/>
</dbReference>
<dbReference type="SUPFAM" id="SSF53474">
    <property type="entry name" value="alpha/beta-Hydrolases"/>
    <property type="match status" value="1"/>
</dbReference>
<evidence type="ECO:0000259" key="3">
    <source>
        <dbReference type="Pfam" id="PF12697"/>
    </source>
</evidence>
<accession>A0ABY7QCJ9</accession>
<evidence type="ECO:0000256" key="2">
    <source>
        <dbReference type="SAM" id="MobiDB-lite"/>
    </source>
</evidence>
<feature type="domain" description="AB hydrolase-1" evidence="3">
    <location>
        <begin position="30"/>
        <end position="246"/>
    </location>
</feature>
<proteinExistence type="predicted"/>